<sequence length="284" mass="31725">MARKQKEVVKTRSPQIRWYPNMEAILVEVLLEELATGGKRADNGWRKESLKRNADEINTRLGMNCVSDNVRSRLKTMRLAWQVLAKHAVDASGLAHLLAKTLRQKSFPYYDECCLIFGNDYATGEGGNSGFDDDMVDGDDSRQTQGDGGDDSDASESSAFGAPSDTGGDTSQTESGPRSTTPTSKKTRKSRFFEDITEPPSFKVLIEAVAKIAEALKLEPQEEEVDQIDLLKDALQSLPDMNPELFLRSLDLLVENDRFIKVFLGLKEDIKASWLFRRLEQAGR</sequence>
<evidence type="ECO:0000259" key="2">
    <source>
        <dbReference type="Pfam" id="PF12776"/>
    </source>
</evidence>
<proteinExistence type="predicted"/>
<name>A0A835HJZ8_9MAGN</name>
<keyword evidence="4" id="KW-1185">Reference proteome</keyword>
<reference evidence="3 4" key="1">
    <citation type="submission" date="2020-10" db="EMBL/GenBank/DDBJ databases">
        <title>The Coptis chinensis genome and diversification of protoberbering-type alkaloids.</title>
        <authorList>
            <person name="Wang B."/>
            <person name="Shu S."/>
            <person name="Song C."/>
            <person name="Liu Y."/>
        </authorList>
    </citation>
    <scope>NUCLEOTIDE SEQUENCE [LARGE SCALE GENOMIC DNA]</scope>
    <source>
        <strain evidence="3">HL-2020</strain>
        <tissue evidence="3">Leaf</tissue>
    </source>
</reference>
<evidence type="ECO:0000256" key="1">
    <source>
        <dbReference type="SAM" id="MobiDB-lite"/>
    </source>
</evidence>
<dbReference type="InterPro" id="IPR024752">
    <property type="entry name" value="Myb/SANT-like_dom"/>
</dbReference>
<evidence type="ECO:0000313" key="4">
    <source>
        <dbReference type="Proteomes" id="UP000631114"/>
    </source>
</evidence>
<dbReference type="PANTHER" id="PTHR46929:SF3">
    <property type="entry name" value="MYB_SANT-LIKE DOMAIN-CONTAINING PROTEIN"/>
    <property type="match status" value="1"/>
</dbReference>
<dbReference type="EMBL" id="JADFTS010000006">
    <property type="protein sequence ID" value="KAF9602165.1"/>
    <property type="molecule type" value="Genomic_DNA"/>
</dbReference>
<gene>
    <name evidence="3" type="ORF">IFM89_025438</name>
</gene>
<organism evidence="3 4">
    <name type="scientific">Coptis chinensis</name>
    <dbReference type="NCBI Taxonomy" id="261450"/>
    <lineage>
        <taxon>Eukaryota</taxon>
        <taxon>Viridiplantae</taxon>
        <taxon>Streptophyta</taxon>
        <taxon>Embryophyta</taxon>
        <taxon>Tracheophyta</taxon>
        <taxon>Spermatophyta</taxon>
        <taxon>Magnoliopsida</taxon>
        <taxon>Ranunculales</taxon>
        <taxon>Ranunculaceae</taxon>
        <taxon>Coptidoideae</taxon>
        <taxon>Coptis</taxon>
    </lineage>
</organism>
<dbReference type="PANTHER" id="PTHR46929">
    <property type="entry name" value="EXPRESSED PROTEIN"/>
    <property type="match status" value="1"/>
</dbReference>
<dbReference type="AlphaFoldDB" id="A0A835HJZ8"/>
<feature type="compositionally biased region" description="Polar residues" evidence="1">
    <location>
        <begin position="167"/>
        <end position="176"/>
    </location>
</feature>
<comment type="caution">
    <text evidence="3">The sequence shown here is derived from an EMBL/GenBank/DDBJ whole genome shotgun (WGS) entry which is preliminary data.</text>
</comment>
<dbReference type="Pfam" id="PF12776">
    <property type="entry name" value="Myb_DNA-bind_3"/>
    <property type="match status" value="1"/>
</dbReference>
<feature type="region of interest" description="Disordered" evidence="1">
    <location>
        <begin position="128"/>
        <end position="192"/>
    </location>
</feature>
<feature type="domain" description="Myb/SANT-like" evidence="2">
    <location>
        <begin position="17"/>
        <end position="86"/>
    </location>
</feature>
<evidence type="ECO:0000313" key="3">
    <source>
        <dbReference type="EMBL" id="KAF9602165.1"/>
    </source>
</evidence>
<protein>
    <recommendedName>
        <fullName evidence="2">Myb/SANT-like domain-containing protein</fullName>
    </recommendedName>
</protein>
<dbReference type="Proteomes" id="UP000631114">
    <property type="component" value="Unassembled WGS sequence"/>
</dbReference>
<dbReference type="OrthoDB" id="76215at2759"/>
<accession>A0A835HJZ8</accession>